<reference evidence="4" key="1">
    <citation type="submission" date="2019-02" db="EMBL/GenBank/DDBJ databases">
        <authorList>
            <person name="Gruber-Vodicka R. H."/>
            <person name="Seah K. B. B."/>
        </authorList>
    </citation>
    <scope>NUCLEOTIDE SEQUENCE</scope>
    <source>
        <strain evidence="2">BECK_BZ163</strain>
        <strain evidence="4">BECK_BZ164</strain>
        <strain evidence="3">BECK_BZ165</strain>
    </source>
</reference>
<name>A0A450W2B3_9GAMM</name>
<protein>
    <submittedName>
        <fullName evidence="4">7,8-dihydropterin-6-yl-methyl-4-(Beta-D-ribofuranosyl)aminobenzene 5'-phosphate synthase</fullName>
    </submittedName>
</protein>
<accession>A0A450W2B3</accession>
<dbReference type="GO" id="GO:0016740">
    <property type="term" value="F:transferase activity"/>
    <property type="evidence" value="ECO:0007669"/>
    <property type="project" value="TreeGrafter"/>
</dbReference>
<gene>
    <name evidence="2" type="ORF">BECKFM1743A_GA0114220_102338</name>
    <name evidence="4" type="ORF">BECKFM1743B_GA0114221_101728</name>
    <name evidence="3" type="ORF">BECKFM1743C_GA0114222_104532</name>
</gene>
<evidence type="ECO:0000313" key="4">
    <source>
        <dbReference type="EMBL" id="VFK11227.1"/>
    </source>
</evidence>
<dbReference type="PANTHER" id="PTHR13754">
    <property type="entry name" value="METALLO-BETA-LACTAMASE SUPERFAMILY PROTEIN"/>
    <property type="match status" value="1"/>
</dbReference>
<dbReference type="EMBL" id="CAADEZ010000233">
    <property type="protein sequence ID" value="VFJ59263.1"/>
    <property type="molecule type" value="Genomic_DNA"/>
</dbReference>
<dbReference type="InterPro" id="IPR001279">
    <property type="entry name" value="Metallo-B-lactamas"/>
</dbReference>
<dbReference type="InterPro" id="IPR052926">
    <property type="entry name" value="Metallo-beta-lactamase_dom"/>
</dbReference>
<dbReference type="Pfam" id="PF12706">
    <property type="entry name" value="Lactamase_B_2"/>
    <property type="match status" value="1"/>
</dbReference>
<evidence type="ECO:0000313" key="3">
    <source>
        <dbReference type="EMBL" id="VFJ67374.1"/>
    </source>
</evidence>
<evidence type="ECO:0000259" key="1">
    <source>
        <dbReference type="Pfam" id="PF12706"/>
    </source>
</evidence>
<sequence>MMQDKSNENTVFEIQPREIGAVKRIKVRCISETGWFDTPTLLADLKSVGKDLNTLDQYDLQRWPPFGTTLHPENAAGSSALIEAEENDGTVRRFLFDSGWNPEWMDKRFKEEGVDEMLKEGRIEFIVISHEHFDHFWGIGSTVEHRPDIPIYVPDGFHRNGFDLIGKAGHTGPVHIVTQGAPVIPFPGLAITHYPMKTLGNVQGENVLYMNLVHKGLTMITGCGHGGVLELLDYGQRAFRDAEKIHAVYGGLHISPFGEWNEKLEATVNALSGYGIEHFGCNHCTGERAVQHMIELGMPITRGSARHGSKSNLYLGNGDVFEVGG</sequence>
<dbReference type="InterPro" id="IPR036866">
    <property type="entry name" value="RibonucZ/Hydroxyglut_hydro"/>
</dbReference>
<dbReference type="PANTHER" id="PTHR13754:SF13">
    <property type="entry name" value="METALLO-BETA-LACTAMASE SUPERFAMILY PROTEIN (AFU_ORTHOLOGUE AFUA_3G07630)"/>
    <property type="match status" value="1"/>
</dbReference>
<dbReference type="Gene3D" id="3.60.15.10">
    <property type="entry name" value="Ribonuclease Z/Hydroxyacylglutathione hydrolase-like"/>
    <property type="match status" value="1"/>
</dbReference>
<dbReference type="EMBL" id="CAADFA010000453">
    <property type="protein sequence ID" value="VFJ67374.1"/>
    <property type="molecule type" value="Genomic_DNA"/>
</dbReference>
<dbReference type="SUPFAM" id="SSF56281">
    <property type="entry name" value="Metallo-hydrolase/oxidoreductase"/>
    <property type="match status" value="1"/>
</dbReference>
<evidence type="ECO:0000313" key="2">
    <source>
        <dbReference type="EMBL" id="VFJ59263.1"/>
    </source>
</evidence>
<feature type="domain" description="Metallo-beta-lactamase" evidence="1">
    <location>
        <begin position="92"/>
        <end position="160"/>
    </location>
</feature>
<organism evidence="4">
    <name type="scientific">Candidatus Kentrum sp. FM</name>
    <dbReference type="NCBI Taxonomy" id="2126340"/>
    <lineage>
        <taxon>Bacteria</taxon>
        <taxon>Pseudomonadati</taxon>
        <taxon>Pseudomonadota</taxon>
        <taxon>Gammaproteobacteria</taxon>
        <taxon>Candidatus Kentrum</taxon>
    </lineage>
</organism>
<proteinExistence type="predicted"/>
<dbReference type="AlphaFoldDB" id="A0A450W2B3"/>
<dbReference type="EMBL" id="CAADFL010000172">
    <property type="protein sequence ID" value="VFK11227.1"/>
    <property type="molecule type" value="Genomic_DNA"/>
</dbReference>